<accession>A0ABS2H0L3</accession>
<feature type="chain" id="PRO_5046111906" evidence="4">
    <location>
        <begin position="24"/>
        <end position="420"/>
    </location>
</feature>
<dbReference type="RefSeq" id="WP_193416365.1">
    <property type="nucleotide sequence ID" value="NZ_JADCNN020000003.1"/>
</dbReference>
<evidence type="ECO:0000313" key="6">
    <source>
        <dbReference type="Proteomes" id="UP001516620"/>
    </source>
</evidence>
<dbReference type="Pfam" id="PF13416">
    <property type="entry name" value="SBP_bac_8"/>
    <property type="match status" value="1"/>
</dbReference>
<dbReference type="InterPro" id="IPR006059">
    <property type="entry name" value="SBP"/>
</dbReference>
<dbReference type="SUPFAM" id="SSF53850">
    <property type="entry name" value="Periplasmic binding protein-like II"/>
    <property type="match status" value="1"/>
</dbReference>
<protein>
    <submittedName>
        <fullName evidence="5">Extracellular solute-binding protein</fullName>
    </submittedName>
</protein>
<dbReference type="Proteomes" id="UP001516620">
    <property type="component" value="Unassembled WGS sequence"/>
</dbReference>
<reference evidence="5 6" key="1">
    <citation type="submission" date="2021-01" db="EMBL/GenBank/DDBJ databases">
        <title>Paenibacillus sp.nov. isolated from the rhizosphere soil of tomato plant.</title>
        <authorList>
            <person name="Thin K.K."/>
            <person name="Zhang X."/>
            <person name="He S."/>
        </authorList>
    </citation>
    <scope>NUCLEOTIDE SEQUENCE [LARGE SCALE GENOMIC DNA]</scope>
    <source>
        <strain evidence="5 6">DXFW5</strain>
    </source>
</reference>
<proteinExistence type="inferred from homology"/>
<feature type="signal peptide" evidence="4">
    <location>
        <begin position="1"/>
        <end position="23"/>
    </location>
</feature>
<dbReference type="PANTHER" id="PTHR30061:SF50">
    <property type="entry name" value="MALTOSE_MALTODEXTRIN-BINDING PERIPLASMIC PROTEIN"/>
    <property type="match status" value="1"/>
</dbReference>
<dbReference type="EMBL" id="JADCNN020000003">
    <property type="protein sequence ID" value="MBM6994870.1"/>
    <property type="molecule type" value="Genomic_DNA"/>
</dbReference>
<name>A0ABS2H0L3_9BACL</name>
<evidence type="ECO:0000313" key="5">
    <source>
        <dbReference type="EMBL" id="MBM6994870.1"/>
    </source>
</evidence>
<evidence type="ECO:0000256" key="1">
    <source>
        <dbReference type="ARBA" id="ARBA00008520"/>
    </source>
</evidence>
<comment type="caution">
    <text evidence="5">The sequence shown here is derived from an EMBL/GenBank/DDBJ whole genome shotgun (WGS) entry which is preliminary data.</text>
</comment>
<evidence type="ECO:0000256" key="4">
    <source>
        <dbReference type="SAM" id="SignalP"/>
    </source>
</evidence>
<dbReference type="PANTHER" id="PTHR30061">
    <property type="entry name" value="MALTOSE-BINDING PERIPLASMIC PROTEIN"/>
    <property type="match status" value="1"/>
</dbReference>
<gene>
    <name evidence="5" type="ORF">IM700_004240</name>
</gene>
<sequence length="420" mass="46679">MKRKNHWVLFAILLLALINLSPSEETTLVRPEDRGETLPFTPPEASNLQETGHIQVAVQMDESDFRRLEEMNRQFTVIHPVEVDLVNVPAEETYASFQRQLMKLGDSPDVLLLDNVWIRRFAADGYLLPTEGYYSGSLSGEVLSASLIPNEWNGYVWGVPLDVDPYVMVYNPAKLKQLGLEHPPASVDDWNALLSAYKKQRSQPYLLGLDYRDPYAAATLLWQIGGGWKPGGTEPFFAVKGNMPFSLQQMEQIQPWLLDSGAAGADAWEKLNSDELAMMIVLATDAQKHTHPQMKVWMPEVQPNLASSWIRGRSYAVSSQTDNAEAAGLWISEMTSALNQMRWQESSGHLPVVKTIYYEAARNELPAWIPATLAAGAGAALPASPALPGQLEAFATLTYDYLSGAITAKQYRGRLAELSQ</sequence>
<keyword evidence="6" id="KW-1185">Reference proteome</keyword>
<organism evidence="5 6">
    <name type="scientific">Paenibacillus rhizolycopersici</name>
    <dbReference type="NCBI Taxonomy" id="2780073"/>
    <lineage>
        <taxon>Bacteria</taxon>
        <taxon>Bacillati</taxon>
        <taxon>Bacillota</taxon>
        <taxon>Bacilli</taxon>
        <taxon>Bacillales</taxon>
        <taxon>Paenibacillaceae</taxon>
        <taxon>Paenibacillus</taxon>
    </lineage>
</organism>
<keyword evidence="3 4" id="KW-0732">Signal</keyword>
<evidence type="ECO:0000256" key="2">
    <source>
        <dbReference type="ARBA" id="ARBA00022448"/>
    </source>
</evidence>
<comment type="similarity">
    <text evidence="1">Belongs to the bacterial solute-binding protein 1 family.</text>
</comment>
<keyword evidence="2" id="KW-0813">Transport</keyword>
<dbReference type="Gene3D" id="3.40.190.10">
    <property type="entry name" value="Periplasmic binding protein-like II"/>
    <property type="match status" value="2"/>
</dbReference>
<evidence type="ECO:0000256" key="3">
    <source>
        <dbReference type="ARBA" id="ARBA00022729"/>
    </source>
</evidence>